<dbReference type="AlphaFoldDB" id="V2USU6"/>
<organism evidence="1 2">
    <name type="scientific">Acinetobacter nectaris CIP 110549</name>
    <dbReference type="NCBI Taxonomy" id="1392540"/>
    <lineage>
        <taxon>Bacteria</taxon>
        <taxon>Pseudomonadati</taxon>
        <taxon>Pseudomonadota</taxon>
        <taxon>Gammaproteobacteria</taxon>
        <taxon>Moraxellales</taxon>
        <taxon>Moraxellaceae</taxon>
        <taxon>Acinetobacter</taxon>
    </lineage>
</organism>
<accession>V2USU6</accession>
<dbReference type="Proteomes" id="UP000023785">
    <property type="component" value="Unassembled WGS sequence"/>
</dbReference>
<evidence type="ECO:0000313" key="1">
    <source>
        <dbReference type="EMBL" id="ESK38414.1"/>
    </source>
</evidence>
<gene>
    <name evidence="1" type="ORF">P256_01953</name>
</gene>
<name>V2USU6_9GAMM</name>
<sequence length="211" mass="24594">MALDIGEDFKTRWLNTPQAARQTYIDDLSRICELLTPESKIEAWKTSDEAAQITSKQRIQEAYETLKAQMIEDARCREQKRLENKIHQQRQAEDEYLKNLQLDDRLQQQSQVEQLKSFQSQLMQETKTYSNRYQKISLAANSPKATDKPLQINHVQLQQIIENIQVRLELEAESLIEQIQKSVEGFNQNLQQAAEEEVKISLQDTKTKNSA</sequence>
<dbReference type="RefSeq" id="WP_023273571.1">
    <property type="nucleotide sequence ID" value="NZ_KI530734.1"/>
</dbReference>
<dbReference type="OrthoDB" id="6717597at2"/>
<comment type="caution">
    <text evidence="1">The sequence shown here is derived from an EMBL/GenBank/DDBJ whole genome shotgun (WGS) entry which is preliminary data.</text>
</comment>
<dbReference type="HOGENOM" id="CLU_1297566_0_0_6"/>
<reference evidence="1 2" key="1">
    <citation type="submission" date="2013-10" db="EMBL/GenBank/DDBJ databases">
        <title>The Genome Sequence of Acinetobacter nectaris CIP 110549.</title>
        <authorList>
            <consortium name="The Broad Institute Genomics Platform"/>
            <consortium name="The Broad Institute Genome Sequencing Center for Infectious Disease"/>
            <person name="Cerqueira G."/>
            <person name="Feldgarden M."/>
            <person name="Courvalin P."/>
            <person name="Grillot-Courvalin C."/>
            <person name="Clermont D."/>
            <person name="Rocha E."/>
            <person name="Yoon E.-J."/>
            <person name="Nemec A."/>
            <person name="Young S.K."/>
            <person name="Zeng Q."/>
            <person name="Gargeya S."/>
            <person name="Fitzgerald M."/>
            <person name="Abouelleil A."/>
            <person name="Alvarado L."/>
            <person name="Berlin A.M."/>
            <person name="Chapman S.B."/>
            <person name="Gainer-Dewar J."/>
            <person name="Goldberg J."/>
            <person name="Gnerre S."/>
            <person name="Griggs A."/>
            <person name="Gujja S."/>
            <person name="Hansen M."/>
            <person name="Howarth C."/>
            <person name="Imamovic A."/>
            <person name="Ireland A."/>
            <person name="Larimer J."/>
            <person name="McCowan C."/>
            <person name="Murphy C."/>
            <person name="Pearson M."/>
            <person name="Poon T.W."/>
            <person name="Priest M."/>
            <person name="Roberts A."/>
            <person name="Saif S."/>
            <person name="Shea T."/>
            <person name="Sykes S."/>
            <person name="Wortman J."/>
            <person name="Nusbaum C."/>
            <person name="Birren B."/>
        </authorList>
    </citation>
    <scope>NUCLEOTIDE SEQUENCE [LARGE SCALE GENOMIC DNA]</scope>
    <source>
        <strain evidence="1 2">CIP 110549</strain>
    </source>
</reference>
<proteinExistence type="predicted"/>
<dbReference type="eggNOG" id="ENOG5033AI8">
    <property type="taxonomic scope" value="Bacteria"/>
</dbReference>
<protein>
    <submittedName>
        <fullName evidence="1">Uncharacterized protein</fullName>
    </submittedName>
</protein>
<keyword evidence="2" id="KW-1185">Reference proteome</keyword>
<dbReference type="PATRIC" id="fig|1392540.3.peg.1883"/>
<evidence type="ECO:0000313" key="2">
    <source>
        <dbReference type="Proteomes" id="UP000023785"/>
    </source>
</evidence>
<dbReference type="STRING" id="1392540.P256_01953"/>
<dbReference type="EMBL" id="AYER01000007">
    <property type="protein sequence ID" value="ESK38414.1"/>
    <property type="molecule type" value="Genomic_DNA"/>
</dbReference>